<dbReference type="KEGG" id="amuc:Pan181_29570"/>
<protein>
    <submittedName>
        <fullName evidence="1">Uncharacterized protein</fullName>
    </submittedName>
</protein>
<evidence type="ECO:0000313" key="2">
    <source>
        <dbReference type="Proteomes" id="UP000315750"/>
    </source>
</evidence>
<reference evidence="1 2" key="1">
    <citation type="submission" date="2019-02" db="EMBL/GenBank/DDBJ databases">
        <title>Deep-cultivation of Planctomycetes and their phenomic and genomic characterization uncovers novel biology.</title>
        <authorList>
            <person name="Wiegand S."/>
            <person name="Jogler M."/>
            <person name="Boedeker C."/>
            <person name="Pinto D."/>
            <person name="Vollmers J."/>
            <person name="Rivas-Marin E."/>
            <person name="Kohn T."/>
            <person name="Peeters S.H."/>
            <person name="Heuer A."/>
            <person name="Rast P."/>
            <person name="Oberbeckmann S."/>
            <person name="Bunk B."/>
            <person name="Jeske O."/>
            <person name="Meyerdierks A."/>
            <person name="Storesund J.E."/>
            <person name="Kallscheuer N."/>
            <person name="Luecker S."/>
            <person name="Lage O.M."/>
            <person name="Pohl T."/>
            <person name="Merkel B.J."/>
            <person name="Hornburger P."/>
            <person name="Mueller R.-W."/>
            <person name="Bruemmer F."/>
            <person name="Labrenz M."/>
            <person name="Spormann A.M."/>
            <person name="Op den Camp H."/>
            <person name="Overmann J."/>
            <person name="Amann R."/>
            <person name="Jetten M.S.M."/>
            <person name="Mascher T."/>
            <person name="Medema M.H."/>
            <person name="Devos D.P."/>
            <person name="Kaster A.-K."/>
            <person name="Ovreas L."/>
            <person name="Rohde M."/>
            <person name="Galperin M.Y."/>
            <person name="Jogler C."/>
        </authorList>
    </citation>
    <scope>NUCLEOTIDE SEQUENCE [LARGE SCALE GENOMIC DNA]</scope>
    <source>
        <strain evidence="1 2">Pan181</strain>
    </source>
</reference>
<evidence type="ECO:0000313" key="1">
    <source>
        <dbReference type="EMBL" id="QDU56747.1"/>
    </source>
</evidence>
<sequence length="94" mass="10376">MTNRTTDPNRLIPLKALPNLLPKRGGKKIHYSTLYRWATKGARGRRLDTVMIGGIRFASLEALERFIGNPVLETPQEVDDLCGAIDSALDEAGL</sequence>
<name>A0A518APV5_9BACT</name>
<dbReference type="Pfam" id="PF07618">
    <property type="entry name" value="DUF1580"/>
    <property type="match status" value="1"/>
</dbReference>
<dbReference type="InterPro" id="IPR011474">
    <property type="entry name" value="DUF1580"/>
</dbReference>
<organism evidence="1 2">
    <name type="scientific">Aeoliella mucimassa</name>
    <dbReference type="NCBI Taxonomy" id="2527972"/>
    <lineage>
        <taxon>Bacteria</taxon>
        <taxon>Pseudomonadati</taxon>
        <taxon>Planctomycetota</taxon>
        <taxon>Planctomycetia</taxon>
        <taxon>Pirellulales</taxon>
        <taxon>Lacipirellulaceae</taxon>
        <taxon>Aeoliella</taxon>
    </lineage>
</organism>
<keyword evidence="2" id="KW-1185">Reference proteome</keyword>
<proteinExistence type="predicted"/>
<dbReference type="Proteomes" id="UP000315750">
    <property type="component" value="Chromosome"/>
</dbReference>
<dbReference type="AlphaFoldDB" id="A0A518APV5"/>
<gene>
    <name evidence="1" type="ORF">Pan181_29570</name>
</gene>
<accession>A0A518APV5</accession>
<dbReference type="EMBL" id="CP036278">
    <property type="protein sequence ID" value="QDU56747.1"/>
    <property type="molecule type" value="Genomic_DNA"/>
</dbReference>